<feature type="compositionally biased region" description="Basic and acidic residues" evidence="5">
    <location>
        <begin position="194"/>
        <end position="211"/>
    </location>
</feature>
<feature type="region of interest" description="Disordered" evidence="5">
    <location>
        <begin position="725"/>
        <end position="925"/>
    </location>
</feature>
<dbReference type="SUPFAM" id="SSF52540">
    <property type="entry name" value="P-loop containing nucleoside triphosphate hydrolases"/>
    <property type="match status" value="1"/>
</dbReference>
<dbReference type="Pfam" id="PF13671">
    <property type="entry name" value="AAA_33"/>
    <property type="match status" value="1"/>
</dbReference>
<dbReference type="PROSITE" id="PS50800">
    <property type="entry name" value="SAP"/>
    <property type="match status" value="1"/>
</dbReference>
<dbReference type="InterPro" id="IPR043136">
    <property type="entry name" value="B30.2/SPRY_sf"/>
</dbReference>
<evidence type="ECO:0000256" key="5">
    <source>
        <dbReference type="SAM" id="MobiDB-lite"/>
    </source>
</evidence>
<dbReference type="SMART" id="SM00449">
    <property type="entry name" value="SPRY"/>
    <property type="match status" value="1"/>
</dbReference>
<keyword evidence="9" id="KW-1185">Reference proteome</keyword>
<feature type="compositionally biased region" description="Basic and acidic residues" evidence="5">
    <location>
        <begin position="171"/>
        <end position="187"/>
    </location>
</feature>
<evidence type="ECO:0000313" key="9">
    <source>
        <dbReference type="Proteomes" id="UP001307889"/>
    </source>
</evidence>
<dbReference type="InterPro" id="IPR001870">
    <property type="entry name" value="B30.2/SPRY"/>
</dbReference>
<dbReference type="InterPro" id="IPR013320">
    <property type="entry name" value="ConA-like_dom_sf"/>
</dbReference>
<proteinExistence type="predicted"/>
<dbReference type="Gene3D" id="3.40.50.300">
    <property type="entry name" value="P-loop containing nucleotide triphosphate hydrolases"/>
    <property type="match status" value="1"/>
</dbReference>
<feature type="compositionally biased region" description="Basic and acidic residues" evidence="5">
    <location>
        <begin position="91"/>
        <end position="142"/>
    </location>
</feature>
<evidence type="ECO:0000259" key="7">
    <source>
        <dbReference type="PROSITE" id="PS50800"/>
    </source>
</evidence>
<keyword evidence="3" id="KW-0597">Phosphoprotein</keyword>
<comment type="subcellular location">
    <subcellularLocation>
        <location evidence="1">Nucleus</location>
    </subcellularLocation>
</comment>
<dbReference type="SUPFAM" id="SSF49899">
    <property type="entry name" value="Concanavalin A-like lectins/glucanases"/>
    <property type="match status" value="1"/>
</dbReference>
<feature type="compositionally biased region" description="Basic and acidic residues" evidence="5">
    <location>
        <begin position="313"/>
        <end position="326"/>
    </location>
</feature>
<feature type="compositionally biased region" description="Gly residues" evidence="5">
    <location>
        <begin position="774"/>
        <end position="790"/>
    </location>
</feature>
<evidence type="ECO:0000256" key="4">
    <source>
        <dbReference type="ARBA" id="ARBA00023242"/>
    </source>
</evidence>
<evidence type="ECO:0000256" key="3">
    <source>
        <dbReference type="ARBA" id="ARBA00022553"/>
    </source>
</evidence>
<feature type="compositionally biased region" description="Basic and acidic residues" evidence="5">
    <location>
        <begin position="739"/>
        <end position="755"/>
    </location>
</feature>
<evidence type="ECO:0000313" key="8">
    <source>
        <dbReference type="EMBL" id="BES88938.1"/>
    </source>
</evidence>
<organism evidence="8 9">
    <name type="scientific">Nesidiocoris tenuis</name>
    <dbReference type="NCBI Taxonomy" id="355587"/>
    <lineage>
        <taxon>Eukaryota</taxon>
        <taxon>Metazoa</taxon>
        <taxon>Ecdysozoa</taxon>
        <taxon>Arthropoda</taxon>
        <taxon>Hexapoda</taxon>
        <taxon>Insecta</taxon>
        <taxon>Pterygota</taxon>
        <taxon>Neoptera</taxon>
        <taxon>Paraneoptera</taxon>
        <taxon>Hemiptera</taxon>
        <taxon>Heteroptera</taxon>
        <taxon>Panheteroptera</taxon>
        <taxon>Cimicomorpha</taxon>
        <taxon>Miridae</taxon>
        <taxon>Dicyphina</taxon>
        <taxon>Nesidiocoris</taxon>
    </lineage>
</organism>
<feature type="domain" description="B30.2/SPRY" evidence="6">
    <location>
        <begin position="300"/>
        <end position="508"/>
    </location>
</feature>
<dbReference type="PANTHER" id="PTHR12381">
    <property type="entry name" value="HETEROGENEOUS NUCLEAR RIBONUCLEOPROTEIN U FAMILY MEMBER"/>
    <property type="match status" value="1"/>
</dbReference>
<feature type="domain" description="SAP" evidence="7">
    <location>
        <begin position="3"/>
        <end position="37"/>
    </location>
</feature>
<evidence type="ECO:0000259" key="6">
    <source>
        <dbReference type="PROSITE" id="PS50188"/>
    </source>
</evidence>
<feature type="compositionally biased region" description="Basic and acidic residues" evidence="5">
    <location>
        <begin position="286"/>
        <end position="301"/>
    </location>
</feature>
<dbReference type="Pfam" id="PF02037">
    <property type="entry name" value="SAP"/>
    <property type="match status" value="1"/>
</dbReference>
<dbReference type="InterPro" id="IPR027417">
    <property type="entry name" value="P-loop_NTPase"/>
</dbReference>
<feature type="compositionally biased region" description="Acidic residues" evidence="5">
    <location>
        <begin position="226"/>
        <end position="241"/>
    </location>
</feature>
<feature type="region of interest" description="Disordered" evidence="5">
    <location>
        <begin position="35"/>
        <end position="326"/>
    </location>
</feature>
<dbReference type="PROSITE" id="PS50188">
    <property type="entry name" value="B302_SPRY"/>
    <property type="match status" value="1"/>
</dbReference>
<name>A0ABN7AAA1_9HEMI</name>
<protein>
    <submittedName>
        <fullName evidence="8">Heterogeneous nuclear ribonucleoprotein U-like 1</fullName>
    </submittedName>
</protein>
<feature type="compositionally biased region" description="Low complexity" evidence="5">
    <location>
        <begin position="60"/>
        <end position="76"/>
    </location>
</feature>
<dbReference type="SUPFAM" id="SSF68906">
    <property type="entry name" value="SAP domain"/>
    <property type="match status" value="1"/>
</dbReference>
<keyword evidence="4" id="KW-0539">Nucleus</keyword>
<evidence type="ECO:0000256" key="1">
    <source>
        <dbReference type="ARBA" id="ARBA00004123"/>
    </source>
</evidence>
<feature type="compositionally biased region" description="Basic and acidic residues" evidence="5">
    <location>
        <begin position="256"/>
        <end position="279"/>
    </location>
</feature>
<dbReference type="InterPro" id="IPR003034">
    <property type="entry name" value="SAP_dom"/>
</dbReference>
<sequence>MVPSKLKVTELRAELGARGLDTKGNKAVLVKRLEKALEQEEDGGSEDESQAQDEGDASFQEQNETTQGGLETTQQEVVDPEPAQPAPVTPEKQREPSPEKSPVKETVPEQFPEKLSPEKISPEKIPPEKISPEKTIPERLSPEKLSPAKQSPAKSSPLKSPQVEEPVENQPDSRDDVEQPMEEERQSVELQEAEPVHQDEEEEEKPKESQSPRKRNSERHSYHMDVDEEAQPPGVDEEEEGSEPKIKDENIDDADDAKREIKSENGVKEGYEESIKSEVKDEEDIKTEHDHDRKDSHDVKESRKRRRSSRSPSQERGRGYHDREPEIKENEVTLSWYDSDLNLTIDDKNFFSATPMSHGGFGYVWAGVRGTHGYTSGSVCYQVKVTEFSDVSHLEDEPNPNVLRVGWSIFSTSLQLGEEPFSYGYGGTGKFSVDCKFSDYGKSFGLNDVITCYLEFTNDEAILSYGVNDEYTGVAYRIPLESLEGRPLAPHILTKNAAFSVNFGQEDVPWAQVQTNFTFLRNIPVEEATPGPRRPEKRSDCEMIMMCGLPACGKTVWANQYAAEHPEKNYNILGTNALIDKMKVMGLPRKANYHGRWDVLIEKCTKCLQQLMDVGSNRRRNYILDQTNVYPAAQRRKMRNFEGFTRKAVVIVPTDEEFKSRTEKQANEEKKDVPESAVLEMKANFTLPDKDVFDEVIYVELQEEEAQALIQKYAKEANELGYVKKTPHGGFGPAHKRFRGGDFHQRNDFRSRDRFNPPGPPGGFRRGPDRVGQRSGGGGGWGGPRGGGGSMDRWRDNRNQGGFGRPPAGDRPGWRGPSSGPPGNNRGPRDYDRGGPPRGGGGGFDRNNRGGPRSGFNNRDFNRDQRGPGGPRGGPGDKTRQDAGKYTGGGAGAAATASQWGNQWGNQAQAGAGGQQAAANQGAWNQQAQWNNQAWSNYQQQWKGYQQGYNQQGYGQQGYNQPYNWQQYYGYNQQGGWGQQQNSDGSYSYPQNWQNWYAAQSAGQTSTAQPPAATK</sequence>
<dbReference type="Proteomes" id="UP001307889">
    <property type="component" value="Chromosome 1"/>
</dbReference>
<dbReference type="SMART" id="SM00513">
    <property type="entry name" value="SAP"/>
    <property type="match status" value="1"/>
</dbReference>
<reference evidence="8 9" key="1">
    <citation type="submission" date="2023-09" db="EMBL/GenBank/DDBJ databases">
        <title>Nesidiocoris tenuis whole genome shotgun sequence.</title>
        <authorList>
            <person name="Shibata T."/>
            <person name="Shimoda M."/>
            <person name="Kobayashi T."/>
            <person name="Uehara T."/>
        </authorList>
    </citation>
    <scope>NUCLEOTIDE SEQUENCE [LARGE SCALE GENOMIC DNA]</scope>
    <source>
        <strain evidence="8 9">Japan</strain>
    </source>
</reference>
<dbReference type="Gene3D" id="2.60.120.920">
    <property type="match status" value="1"/>
</dbReference>
<feature type="compositionally biased region" description="Low complexity" evidence="5">
    <location>
        <begin position="810"/>
        <end position="826"/>
    </location>
</feature>
<accession>A0ABN7AAA1</accession>
<dbReference type="InterPro" id="IPR003877">
    <property type="entry name" value="SPRY_dom"/>
</dbReference>
<dbReference type="PANTHER" id="PTHR12381:SF56">
    <property type="entry name" value="B30.2_SPRY DOMAIN-CONTAINING PROTEIN-RELATED"/>
    <property type="match status" value="1"/>
</dbReference>
<dbReference type="CDD" id="cd12884">
    <property type="entry name" value="SPRY_hnRNP"/>
    <property type="match status" value="1"/>
</dbReference>
<dbReference type="InterPro" id="IPR035778">
    <property type="entry name" value="SPRY_hnRNP_U"/>
</dbReference>
<gene>
    <name evidence="8" type="ORF">NTJ_01745</name>
</gene>
<feature type="compositionally biased region" description="Acidic residues" evidence="5">
    <location>
        <begin position="39"/>
        <end position="56"/>
    </location>
</feature>
<dbReference type="EMBL" id="AP028909">
    <property type="protein sequence ID" value="BES88938.1"/>
    <property type="molecule type" value="Genomic_DNA"/>
</dbReference>
<dbReference type="InterPro" id="IPR036361">
    <property type="entry name" value="SAP_dom_sf"/>
</dbReference>
<keyword evidence="2" id="KW-0488">Methylation</keyword>
<dbReference type="Gene3D" id="1.10.720.30">
    <property type="entry name" value="SAP domain"/>
    <property type="match status" value="1"/>
</dbReference>
<feature type="compositionally biased region" description="Low complexity" evidence="5">
    <location>
        <begin position="893"/>
        <end position="925"/>
    </location>
</feature>
<evidence type="ECO:0000256" key="2">
    <source>
        <dbReference type="ARBA" id="ARBA00022481"/>
    </source>
</evidence>
<feature type="compositionally biased region" description="Low complexity" evidence="5">
    <location>
        <begin position="144"/>
        <end position="161"/>
    </location>
</feature>